<protein>
    <submittedName>
        <fullName evidence="3">Choline ABC transporter substrate-binding protein</fullName>
    </submittedName>
</protein>
<keyword evidence="4" id="KW-1185">Reference proteome</keyword>
<gene>
    <name evidence="3" type="primary">choX</name>
    <name evidence="3" type="ORF">EES38_02780</name>
</gene>
<dbReference type="NCBIfam" id="TIGR03414">
    <property type="entry name" value="ABC_choline_bnd"/>
    <property type="match status" value="1"/>
</dbReference>
<dbReference type="InterPro" id="IPR007210">
    <property type="entry name" value="ABC_Gly_betaine_transp_sub-bd"/>
</dbReference>
<dbReference type="GO" id="GO:0042597">
    <property type="term" value="C:periplasmic space"/>
    <property type="evidence" value="ECO:0007669"/>
    <property type="project" value="InterPro"/>
</dbReference>
<feature type="domain" description="ABC-type glycine betaine transport system substrate-binding" evidence="2">
    <location>
        <begin position="33"/>
        <end position="283"/>
    </location>
</feature>
<name>A0A3N9TKU8_9VIBR</name>
<feature type="signal peptide" evidence="1">
    <location>
        <begin position="1"/>
        <end position="23"/>
    </location>
</feature>
<dbReference type="Gene3D" id="3.40.190.100">
    <property type="entry name" value="Glycine betaine-binding periplasmic protein, domain 2"/>
    <property type="match status" value="1"/>
</dbReference>
<feature type="chain" id="PRO_5018272786" evidence="1">
    <location>
        <begin position="24"/>
        <end position="315"/>
    </location>
</feature>
<dbReference type="AlphaFoldDB" id="A0A3N9TKU8"/>
<proteinExistence type="predicted"/>
<dbReference type="Pfam" id="PF04069">
    <property type="entry name" value="OpuAC"/>
    <property type="match status" value="1"/>
</dbReference>
<evidence type="ECO:0000259" key="2">
    <source>
        <dbReference type="Pfam" id="PF04069"/>
    </source>
</evidence>
<dbReference type="RefSeq" id="WP_124935628.1">
    <property type="nucleotide sequence ID" value="NZ_RJVQ01000001.1"/>
</dbReference>
<comment type="caution">
    <text evidence="3">The sequence shown here is derived from an EMBL/GenBank/DDBJ whole genome shotgun (WGS) entry which is preliminary data.</text>
</comment>
<sequence>MKLKKLGIFLSVLPSAFVSTAYAENIVPEQCQNVKFAEIGWTDLALTTSIARTILDDIGYKTSTDILSINVALAAMKNGQIDTMLGYWEPAMNKYIDKYLEEGSIEVVRTNLEGAKYTYAVPKYVYDAGVKDINDIAKYPEKFNKRLYGIEPGSNGAIIKAVNENKYNLGGWKVVESSEQGMLAQVSRSVRKKEWVAFLAWAPHPMNSKFDIEYLSGADDIFGPNFGGATIHTIARKDYVSTCSNMGQFLKNLAFNMELENKGMGYILDDKETAEVAAKKIIKSNPDLLAKWLSGVKTVDGKEALPVVKHELDIQ</sequence>
<dbReference type="Gene3D" id="3.40.190.10">
    <property type="entry name" value="Periplasmic binding protein-like II"/>
    <property type="match status" value="1"/>
</dbReference>
<accession>A0A3N9TKU8</accession>
<evidence type="ECO:0000256" key="1">
    <source>
        <dbReference type="SAM" id="SignalP"/>
    </source>
</evidence>
<evidence type="ECO:0000313" key="3">
    <source>
        <dbReference type="EMBL" id="RQW64979.1"/>
    </source>
</evidence>
<keyword evidence="1" id="KW-0732">Signal</keyword>
<dbReference type="InterPro" id="IPR017783">
    <property type="entry name" value="ABC_choline_sub-bd"/>
</dbReference>
<organism evidence="3 4">
    <name type="scientific">Vibrio viridaestus</name>
    <dbReference type="NCBI Taxonomy" id="2487322"/>
    <lineage>
        <taxon>Bacteria</taxon>
        <taxon>Pseudomonadati</taxon>
        <taxon>Pseudomonadota</taxon>
        <taxon>Gammaproteobacteria</taxon>
        <taxon>Vibrionales</taxon>
        <taxon>Vibrionaceae</taxon>
        <taxon>Vibrio</taxon>
    </lineage>
</organism>
<dbReference type="Proteomes" id="UP000281112">
    <property type="component" value="Unassembled WGS sequence"/>
</dbReference>
<evidence type="ECO:0000313" key="4">
    <source>
        <dbReference type="Proteomes" id="UP000281112"/>
    </source>
</evidence>
<dbReference type="GO" id="GO:0033265">
    <property type="term" value="F:choline binding"/>
    <property type="evidence" value="ECO:0007669"/>
    <property type="project" value="InterPro"/>
</dbReference>
<reference evidence="3 4" key="1">
    <citation type="submission" date="2018-11" db="EMBL/GenBank/DDBJ databases">
        <title>Vibrio LJC006 sp. nov., isolated from seawater during the bloom of the enteromorpha.</title>
        <authorList>
            <person name="Liang J."/>
        </authorList>
    </citation>
    <scope>NUCLEOTIDE SEQUENCE [LARGE SCALE GENOMIC DNA]</scope>
    <source>
        <strain evidence="3 4">LJC006</strain>
    </source>
</reference>
<dbReference type="SUPFAM" id="SSF53850">
    <property type="entry name" value="Periplasmic binding protein-like II"/>
    <property type="match status" value="1"/>
</dbReference>
<dbReference type="GO" id="GO:0022857">
    <property type="term" value="F:transmembrane transporter activity"/>
    <property type="evidence" value="ECO:0007669"/>
    <property type="project" value="InterPro"/>
</dbReference>
<dbReference type="GO" id="GO:0043190">
    <property type="term" value="C:ATP-binding cassette (ABC) transporter complex"/>
    <property type="evidence" value="ECO:0007669"/>
    <property type="project" value="InterPro"/>
</dbReference>
<dbReference type="EMBL" id="RJVQ01000001">
    <property type="protein sequence ID" value="RQW64979.1"/>
    <property type="molecule type" value="Genomic_DNA"/>
</dbReference>
<dbReference type="OrthoDB" id="9787902at2"/>
<dbReference type="GO" id="GO:0015871">
    <property type="term" value="P:choline transport"/>
    <property type="evidence" value="ECO:0007669"/>
    <property type="project" value="InterPro"/>
</dbReference>
<dbReference type="CDD" id="cd13640">
    <property type="entry name" value="PBP2_ChoX"/>
    <property type="match status" value="1"/>
</dbReference>